<name>A0A9D5CCK2_9LILI</name>
<sequence>MGRIFFSLMLLRSVSFGFSFPVSISPEHGRGDAVALTSDVSSGHSLIFHFSGHGSQRRCFKGDEPDGFDETLCSVDCKKDGIIVDNDINEILVRPLPIGAQLHAIV</sequence>
<comment type="caution">
    <text evidence="3">The sequence shown here is derived from an EMBL/GenBank/DDBJ whole genome shotgun (WGS) entry which is preliminary data.</text>
</comment>
<dbReference type="Proteomes" id="UP001085076">
    <property type="component" value="Miscellaneous, Linkage group lg05"/>
</dbReference>
<keyword evidence="4" id="KW-1185">Reference proteome</keyword>
<protein>
    <submittedName>
        <fullName evidence="3">Uncharacterized protein</fullName>
    </submittedName>
</protein>
<proteinExistence type="inferred from homology"/>
<evidence type="ECO:0000313" key="4">
    <source>
        <dbReference type="Proteomes" id="UP001085076"/>
    </source>
</evidence>
<dbReference type="OrthoDB" id="3223806at2759"/>
<comment type="similarity">
    <text evidence="1">Belongs to the peptidase C14B family.</text>
</comment>
<dbReference type="InterPro" id="IPR050452">
    <property type="entry name" value="Metacaspase"/>
</dbReference>
<reference evidence="3" key="1">
    <citation type="submission" date="2021-03" db="EMBL/GenBank/DDBJ databases">
        <authorList>
            <person name="Li Z."/>
            <person name="Yang C."/>
        </authorList>
    </citation>
    <scope>NUCLEOTIDE SEQUENCE</scope>
    <source>
        <strain evidence="3">Dzin_1.0</strain>
        <tissue evidence="3">Leaf</tissue>
    </source>
</reference>
<accession>A0A9D5CCK2</accession>
<keyword evidence="2" id="KW-0732">Signal</keyword>
<dbReference type="EMBL" id="JAGGNH010000005">
    <property type="protein sequence ID" value="KAJ0970836.1"/>
    <property type="molecule type" value="Genomic_DNA"/>
</dbReference>
<feature type="chain" id="PRO_5039279711" evidence="2">
    <location>
        <begin position="20"/>
        <end position="106"/>
    </location>
</feature>
<dbReference type="Gene3D" id="3.40.50.12660">
    <property type="match status" value="1"/>
</dbReference>
<reference evidence="3" key="2">
    <citation type="journal article" date="2022" name="Hortic Res">
        <title>The genome of Dioscorea zingiberensis sheds light on the biosynthesis, origin and evolution of the medicinally important diosgenin saponins.</title>
        <authorList>
            <person name="Li Y."/>
            <person name="Tan C."/>
            <person name="Li Z."/>
            <person name="Guo J."/>
            <person name="Li S."/>
            <person name="Chen X."/>
            <person name="Wang C."/>
            <person name="Dai X."/>
            <person name="Yang H."/>
            <person name="Song W."/>
            <person name="Hou L."/>
            <person name="Xu J."/>
            <person name="Tong Z."/>
            <person name="Xu A."/>
            <person name="Yuan X."/>
            <person name="Wang W."/>
            <person name="Yang Q."/>
            <person name="Chen L."/>
            <person name="Sun Z."/>
            <person name="Wang K."/>
            <person name="Pan B."/>
            <person name="Chen J."/>
            <person name="Bao Y."/>
            <person name="Liu F."/>
            <person name="Qi X."/>
            <person name="Gang D.R."/>
            <person name="Wen J."/>
            <person name="Li J."/>
        </authorList>
    </citation>
    <scope>NUCLEOTIDE SEQUENCE</scope>
    <source>
        <strain evidence="3">Dzin_1.0</strain>
    </source>
</reference>
<evidence type="ECO:0000256" key="2">
    <source>
        <dbReference type="SAM" id="SignalP"/>
    </source>
</evidence>
<dbReference type="AlphaFoldDB" id="A0A9D5CCK2"/>
<gene>
    <name evidence="3" type="ORF">J5N97_018795</name>
</gene>
<organism evidence="3 4">
    <name type="scientific">Dioscorea zingiberensis</name>
    <dbReference type="NCBI Taxonomy" id="325984"/>
    <lineage>
        <taxon>Eukaryota</taxon>
        <taxon>Viridiplantae</taxon>
        <taxon>Streptophyta</taxon>
        <taxon>Embryophyta</taxon>
        <taxon>Tracheophyta</taxon>
        <taxon>Spermatophyta</taxon>
        <taxon>Magnoliopsida</taxon>
        <taxon>Liliopsida</taxon>
        <taxon>Dioscoreales</taxon>
        <taxon>Dioscoreaceae</taxon>
        <taxon>Dioscorea</taxon>
    </lineage>
</organism>
<evidence type="ECO:0000313" key="3">
    <source>
        <dbReference type="EMBL" id="KAJ0970836.1"/>
    </source>
</evidence>
<dbReference type="PANTHER" id="PTHR48104:SF30">
    <property type="entry name" value="METACASPASE-1"/>
    <property type="match status" value="1"/>
</dbReference>
<feature type="signal peptide" evidence="2">
    <location>
        <begin position="1"/>
        <end position="19"/>
    </location>
</feature>
<dbReference type="PANTHER" id="PTHR48104">
    <property type="entry name" value="METACASPASE-4"/>
    <property type="match status" value="1"/>
</dbReference>
<evidence type="ECO:0000256" key="1">
    <source>
        <dbReference type="ARBA" id="ARBA00009005"/>
    </source>
</evidence>
<dbReference type="GO" id="GO:0005737">
    <property type="term" value="C:cytoplasm"/>
    <property type="evidence" value="ECO:0007669"/>
    <property type="project" value="TreeGrafter"/>
</dbReference>
<dbReference type="GO" id="GO:0006508">
    <property type="term" value="P:proteolysis"/>
    <property type="evidence" value="ECO:0007669"/>
    <property type="project" value="TreeGrafter"/>
</dbReference>
<dbReference type="GO" id="GO:0004197">
    <property type="term" value="F:cysteine-type endopeptidase activity"/>
    <property type="evidence" value="ECO:0007669"/>
    <property type="project" value="TreeGrafter"/>
</dbReference>